<feature type="domain" description="EcoEI R protein C-terminal" evidence="1">
    <location>
        <begin position="1"/>
        <end position="60"/>
    </location>
</feature>
<name>A0A6M1L8E0_9ACTN</name>
<evidence type="ECO:0000259" key="1">
    <source>
        <dbReference type="Pfam" id="PF08463"/>
    </source>
</evidence>
<protein>
    <recommendedName>
        <fullName evidence="1">EcoEI R protein C-terminal domain-containing protein</fullName>
    </recommendedName>
</protein>
<dbReference type="GO" id="GO:0006304">
    <property type="term" value="P:DNA modification"/>
    <property type="evidence" value="ECO:0007669"/>
    <property type="project" value="InterPro"/>
</dbReference>
<sequence length="62" mass="6796">FTADQAWWLERIKDVIAVSVEITPDDLDGAPFTERGGIDGYAGTFGDRAEPLLTELNQELTA</sequence>
<accession>A0A6M1L8E0</accession>
<dbReference type="GO" id="GO:0003677">
    <property type="term" value="F:DNA binding"/>
    <property type="evidence" value="ECO:0007669"/>
    <property type="project" value="InterPro"/>
</dbReference>
<evidence type="ECO:0000313" key="3">
    <source>
        <dbReference type="Proteomes" id="UP000478148"/>
    </source>
</evidence>
<evidence type="ECO:0000313" key="2">
    <source>
        <dbReference type="EMBL" id="NGM14498.1"/>
    </source>
</evidence>
<dbReference type="EMBL" id="SAIY01000005">
    <property type="protein sequence ID" value="NGM14498.1"/>
    <property type="molecule type" value="Genomic_DNA"/>
</dbReference>
<organism evidence="2 3">
    <name type="scientific">Verrucosispora sioxanthis</name>
    <dbReference type="NCBI Taxonomy" id="2499994"/>
    <lineage>
        <taxon>Bacteria</taxon>
        <taxon>Bacillati</taxon>
        <taxon>Actinomycetota</taxon>
        <taxon>Actinomycetes</taxon>
        <taxon>Micromonosporales</taxon>
        <taxon>Micromonosporaceae</taxon>
        <taxon>Micromonospora</taxon>
    </lineage>
</organism>
<dbReference type="Pfam" id="PF08463">
    <property type="entry name" value="EcoEI_R_C"/>
    <property type="match status" value="1"/>
</dbReference>
<proteinExistence type="predicted"/>
<dbReference type="Proteomes" id="UP000478148">
    <property type="component" value="Unassembled WGS sequence"/>
</dbReference>
<dbReference type="RefSeq" id="WP_164448351.1">
    <property type="nucleotide sequence ID" value="NZ_SAIY01000005.1"/>
</dbReference>
<reference evidence="2 3" key="1">
    <citation type="submission" date="2020-02" db="EMBL/GenBank/DDBJ databases">
        <title>Draft Genome Sequence of Verrucosispora sp. Strain CWR15, Isolated from Gulf of Mexico Sponge.</title>
        <authorList>
            <person name="Kennedy S.J."/>
            <person name="Cella E."/>
            <person name="Azarian T."/>
            <person name="Baker B.J."/>
            <person name="Shaw L.N."/>
        </authorList>
    </citation>
    <scope>NUCLEOTIDE SEQUENCE [LARGE SCALE GENOMIC DNA]</scope>
    <source>
        <strain evidence="2 3">CWR15</strain>
    </source>
</reference>
<comment type="caution">
    <text evidence="2">The sequence shown here is derived from an EMBL/GenBank/DDBJ whole genome shotgun (WGS) entry which is preliminary data.</text>
</comment>
<dbReference type="GO" id="GO:0003824">
    <property type="term" value="F:catalytic activity"/>
    <property type="evidence" value="ECO:0007669"/>
    <property type="project" value="InterPro"/>
</dbReference>
<keyword evidence="3" id="KW-1185">Reference proteome</keyword>
<feature type="non-terminal residue" evidence="2">
    <location>
        <position position="1"/>
    </location>
</feature>
<dbReference type="AlphaFoldDB" id="A0A6M1L8E0"/>
<dbReference type="InterPro" id="IPR013670">
    <property type="entry name" value="EcoEI_R_C_dom"/>
</dbReference>
<gene>
    <name evidence="2" type="ORF">ENC19_18425</name>
</gene>